<comment type="caution">
    <text evidence="1">The sequence shown here is derived from an EMBL/GenBank/DDBJ whole genome shotgun (WGS) entry which is preliminary data.</text>
</comment>
<accession>A0AAV4QC98</accession>
<protein>
    <submittedName>
        <fullName evidence="1">Uncharacterized protein</fullName>
    </submittedName>
</protein>
<reference evidence="1 2" key="1">
    <citation type="submission" date="2021-06" db="EMBL/GenBank/DDBJ databases">
        <title>Caerostris extrusa draft genome.</title>
        <authorList>
            <person name="Kono N."/>
            <person name="Arakawa K."/>
        </authorList>
    </citation>
    <scope>NUCLEOTIDE SEQUENCE [LARGE SCALE GENOMIC DNA]</scope>
</reference>
<name>A0AAV4QC98_CAEEX</name>
<proteinExistence type="predicted"/>
<gene>
    <name evidence="1" type="ORF">CEXT_736661</name>
</gene>
<dbReference type="AlphaFoldDB" id="A0AAV4QC98"/>
<keyword evidence="2" id="KW-1185">Reference proteome</keyword>
<organism evidence="1 2">
    <name type="scientific">Caerostris extrusa</name>
    <name type="common">Bark spider</name>
    <name type="synonym">Caerostris bankana</name>
    <dbReference type="NCBI Taxonomy" id="172846"/>
    <lineage>
        <taxon>Eukaryota</taxon>
        <taxon>Metazoa</taxon>
        <taxon>Ecdysozoa</taxon>
        <taxon>Arthropoda</taxon>
        <taxon>Chelicerata</taxon>
        <taxon>Arachnida</taxon>
        <taxon>Araneae</taxon>
        <taxon>Araneomorphae</taxon>
        <taxon>Entelegynae</taxon>
        <taxon>Araneoidea</taxon>
        <taxon>Araneidae</taxon>
        <taxon>Caerostris</taxon>
    </lineage>
</organism>
<evidence type="ECO:0000313" key="2">
    <source>
        <dbReference type="Proteomes" id="UP001054945"/>
    </source>
</evidence>
<sequence length="120" mass="13549">MTLNEKVFTSLSCNCPEIDERSSKVKARGTGLESFAREMAINIMKDDENCADYHDDDDLAMTLNERSLLPLSCNCLEIDEWSLKVKARGTGLESFAREIAINITKDDENCAYYHDDDDSV</sequence>
<dbReference type="EMBL" id="BPLR01005905">
    <property type="protein sequence ID" value="GIY05934.1"/>
    <property type="molecule type" value="Genomic_DNA"/>
</dbReference>
<dbReference type="Proteomes" id="UP001054945">
    <property type="component" value="Unassembled WGS sequence"/>
</dbReference>
<evidence type="ECO:0000313" key="1">
    <source>
        <dbReference type="EMBL" id="GIY05934.1"/>
    </source>
</evidence>